<keyword evidence="8" id="KW-0472">Membrane</keyword>
<evidence type="ECO:0000256" key="6">
    <source>
        <dbReference type="ARBA" id="ARBA00023163"/>
    </source>
</evidence>
<dbReference type="Gene3D" id="3.40.50.2300">
    <property type="match status" value="1"/>
</dbReference>
<name>A0ABX0ILV0_9FLAO</name>
<dbReference type="InterPro" id="IPR018060">
    <property type="entry name" value="HTH_AraC"/>
</dbReference>
<evidence type="ECO:0000259" key="10">
    <source>
        <dbReference type="PROSITE" id="PS50109"/>
    </source>
</evidence>
<dbReference type="SMART" id="SM00388">
    <property type="entry name" value="HisKA"/>
    <property type="match status" value="1"/>
</dbReference>
<evidence type="ECO:0000313" key="13">
    <source>
        <dbReference type="Proteomes" id="UP000817854"/>
    </source>
</evidence>
<dbReference type="Gene3D" id="2.60.40.10">
    <property type="entry name" value="Immunoglobulins"/>
    <property type="match status" value="1"/>
</dbReference>
<dbReference type="CDD" id="cd17574">
    <property type="entry name" value="REC_OmpR"/>
    <property type="match status" value="1"/>
</dbReference>
<evidence type="ECO:0000256" key="2">
    <source>
        <dbReference type="ARBA" id="ARBA00012438"/>
    </source>
</evidence>
<evidence type="ECO:0000256" key="1">
    <source>
        <dbReference type="ARBA" id="ARBA00000085"/>
    </source>
</evidence>
<dbReference type="SUPFAM" id="SSF46689">
    <property type="entry name" value="Homeodomain-like"/>
    <property type="match status" value="1"/>
</dbReference>
<dbReference type="Gene3D" id="3.30.565.10">
    <property type="entry name" value="Histidine kinase-like ATPase, C-terminal domain"/>
    <property type="match status" value="1"/>
</dbReference>
<dbReference type="InterPro" id="IPR004358">
    <property type="entry name" value="Sig_transdc_His_kin-like_C"/>
</dbReference>
<dbReference type="EC" id="2.7.13.3" evidence="2"/>
<organism evidence="12 13">
    <name type="scientific">Flavobacterium jejuense</name>
    <dbReference type="NCBI Taxonomy" id="1544455"/>
    <lineage>
        <taxon>Bacteria</taxon>
        <taxon>Pseudomonadati</taxon>
        <taxon>Bacteroidota</taxon>
        <taxon>Flavobacteriia</taxon>
        <taxon>Flavobacteriales</taxon>
        <taxon>Flavobacteriaceae</taxon>
        <taxon>Flavobacterium</taxon>
    </lineage>
</organism>
<evidence type="ECO:0000256" key="8">
    <source>
        <dbReference type="SAM" id="Phobius"/>
    </source>
</evidence>
<comment type="caution">
    <text evidence="12">The sequence shown here is derived from an EMBL/GenBank/DDBJ whole genome shotgun (WGS) entry which is preliminary data.</text>
</comment>
<dbReference type="SMART" id="SM00342">
    <property type="entry name" value="HTH_ARAC"/>
    <property type="match status" value="1"/>
</dbReference>
<keyword evidence="8" id="KW-0812">Transmembrane</keyword>
<dbReference type="InterPro" id="IPR003661">
    <property type="entry name" value="HisK_dim/P_dom"/>
</dbReference>
<dbReference type="InterPro" id="IPR003594">
    <property type="entry name" value="HATPase_dom"/>
</dbReference>
<dbReference type="InterPro" id="IPR013783">
    <property type="entry name" value="Ig-like_fold"/>
</dbReference>
<evidence type="ECO:0000256" key="4">
    <source>
        <dbReference type="ARBA" id="ARBA00023015"/>
    </source>
</evidence>
<proteinExistence type="predicted"/>
<dbReference type="SUPFAM" id="SSF101898">
    <property type="entry name" value="NHL repeat"/>
    <property type="match status" value="1"/>
</dbReference>
<dbReference type="SMART" id="SM00448">
    <property type="entry name" value="REC"/>
    <property type="match status" value="1"/>
</dbReference>
<reference evidence="12 13" key="3">
    <citation type="submission" date="2020-02" db="EMBL/GenBank/DDBJ databases">
        <title>Flavobacterium profundi sp. nov., isolated from a deep-sea seamount.</title>
        <authorList>
            <person name="Zhang D.-C."/>
        </authorList>
    </citation>
    <scope>NUCLEOTIDE SEQUENCE [LARGE SCALE GENOMIC DNA]</scope>
    <source>
        <strain evidence="12 13">EC11</strain>
    </source>
</reference>
<reference evidence="13" key="1">
    <citation type="submission" date="2019-05" db="EMBL/GenBank/DDBJ databases">
        <title>Flavobacterium profundi sp. nov., isolated from a deep-sea seamount.</title>
        <authorList>
            <person name="Zhang D.-C."/>
        </authorList>
    </citation>
    <scope>NUCLEOTIDE SEQUENCE [LARGE SCALE GENOMIC DNA]</scope>
    <source>
        <strain evidence="13">EC11</strain>
    </source>
</reference>
<dbReference type="InterPro" id="IPR011123">
    <property type="entry name" value="Y_Y_Y"/>
</dbReference>
<evidence type="ECO:0000256" key="7">
    <source>
        <dbReference type="PROSITE-ProRule" id="PRU00169"/>
    </source>
</evidence>
<dbReference type="Gene3D" id="1.10.287.130">
    <property type="match status" value="1"/>
</dbReference>
<protein>
    <recommendedName>
        <fullName evidence="2">histidine kinase</fullName>
        <ecNumber evidence="2">2.7.13.3</ecNumber>
    </recommendedName>
</protein>
<feature type="modified residue" description="4-aspartylphosphate" evidence="7">
    <location>
        <position position="1092"/>
    </location>
</feature>
<dbReference type="InterPro" id="IPR015943">
    <property type="entry name" value="WD40/YVTN_repeat-like_dom_sf"/>
</dbReference>
<dbReference type="PROSITE" id="PS50109">
    <property type="entry name" value="HIS_KIN"/>
    <property type="match status" value="1"/>
</dbReference>
<dbReference type="Proteomes" id="UP000817854">
    <property type="component" value="Unassembled WGS sequence"/>
</dbReference>
<dbReference type="InterPro" id="IPR001789">
    <property type="entry name" value="Sig_transdc_resp-reg_receiver"/>
</dbReference>
<dbReference type="SUPFAM" id="SSF55874">
    <property type="entry name" value="ATPase domain of HSP90 chaperone/DNA topoisomerase II/histidine kinase"/>
    <property type="match status" value="1"/>
</dbReference>
<reference evidence="12 13" key="2">
    <citation type="submission" date="2019-05" db="EMBL/GenBank/DDBJ databases">
        <authorList>
            <person name="Lianzixin W."/>
        </authorList>
    </citation>
    <scope>NUCLEOTIDE SEQUENCE [LARGE SCALE GENOMIC DNA]</scope>
    <source>
        <strain evidence="12 13">EC11</strain>
    </source>
</reference>
<keyword evidence="5" id="KW-0238">DNA-binding</keyword>
<keyword evidence="6" id="KW-0804">Transcription</keyword>
<dbReference type="PANTHER" id="PTHR43547:SF2">
    <property type="entry name" value="HYBRID SIGNAL TRANSDUCTION HISTIDINE KINASE C"/>
    <property type="match status" value="1"/>
</dbReference>
<evidence type="ECO:0000256" key="3">
    <source>
        <dbReference type="ARBA" id="ARBA00022553"/>
    </source>
</evidence>
<dbReference type="InterPro" id="IPR018062">
    <property type="entry name" value="HTH_AraC-typ_CS"/>
</dbReference>
<dbReference type="Pfam" id="PF00072">
    <property type="entry name" value="Response_reg"/>
    <property type="match status" value="1"/>
</dbReference>
<feature type="domain" description="Response regulatory" evidence="11">
    <location>
        <begin position="1044"/>
        <end position="1159"/>
    </location>
</feature>
<dbReference type="Pfam" id="PF07495">
    <property type="entry name" value="Y_Y_Y"/>
    <property type="match status" value="1"/>
</dbReference>
<dbReference type="InterPro" id="IPR036097">
    <property type="entry name" value="HisK_dim/P_sf"/>
</dbReference>
<gene>
    <name evidence="12" type="ORF">FIA58_002695</name>
</gene>
<dbReference type="CDD" id="cd00082">
    <property type="entry name" value="HisKA"/>
    <property type="match status" value="1"/>
</dbReference>
<dbReference type="SUPFAM" id="SSF63829">
    <property type="entry name" value="Calcium-dependent phosphotriesterase"/>
    <property type="match status" value="1"/>
</dbReference>
<keyword evidence="4" id="KW-0805">Transcription regulation</keyword>
<dbReference type="PROSITE" id="PS01124">
    <property type="entry name" value="HTH_ARAC_FAMILY_2"/>
    <property type="match status" value="1"/>
</dbReference>
<dbReference type="Gene3D" id="2.130.10.10">
    <property type="entry name" value="YVTN repeat-like/Quinoprotein amine dehydrogenase"/>
    <property type="match status" value="2"/>
</dbReference>
<keyword evidence="13" id="KW-1185">Reference proteome</keyword>
<dbReference type="InterPro" id="IPR011110">
    <property type="entry name" value="Reg_prop"/>
</dbReference>
<evidence type="ECO:0000259" key="9">
    <source>
        <dbReference type="PROSITE" id="PS01124"/>
    </source>
</evidence>
<evidence type="ECO:0000313" key="12">
    <source>
        <dbReference type="EMBL" id="NHN24573.1"/>
    </source>
</evidence>
<dbReference type="InterPro" id="IPR011006">
    <property type="entry name" value="CheY-like_superfamily"/>
</dbReference>
<accession>A0ABX0ILV0</accession>
<keyword evidence="3 7" id="KW-0597">Phosphoprotein</keyword>
<dbReference type="PANTHER" id="PTHR43547">
    <property type="entry name" value="TWO-COMPONENT HISTIDINE KINASE"/>
    <property type="match status" value="1"/>
</dbReference>
<sequence>MHFYTYSQNIRHLSVEEGLPQSFVSGIAQDKEGFIWVATHNGLARYDGHQFKNFQHHSKNSFSLSTNFISQAYLGHKDLFWLRYDNGSIEGFNMQTQEVQHVVSKDFLDKNELVISRRGWLVAANNLFWFIGQNGQVNHFGLSPSNKKNKSNRYHFKNDTIRSIFEDKNQFIWVLSDQAISKFIAKENRFKQYKLPYKMSFDTKFDFGEEIPVIIERSNGELMWLDRNYLYFFNPLKKTFRKLQLPEVATFNGKFLALAIDGKEYFQINETIYSYSSNLGIEKKIKTHVKNNRDTQAFLIDNSGLIWLAANTDGLYQVDLTSNFEAFKYNTDFAVDLLEREFKISFFDFFNLSETQSGHLPPAYNLRSFNDKQNQKIWIALNRTVCYFDYNSQQLKKIPLLPNNGSNNFVPIKGIALLENGNPIVIDHKNDIYCYNLQTSSWHIEFTENQIKQVLGHAINPTGLLFDINKIWITSEYSGLICIEKDKSKINKINVSSNELNGAENKIYGIVPDLNKDTIFWLASSQGLVYFNKKTLKSTLIPITRELQNSIIYSIFMDNSGYLWLGTNKGLCRFDTVSYLNRTFTKQHGLACLEFNRFHQLILPNGKVAFGGLENGVIFEPLSIKEDTYNPNIAITDLKINNIPYKNNEIANINLLDTINLPYNQNSLTIEFAALQFTQPEDIVYRYRLKGYDTDWIVSDNKREAIYTKVPSGNYRFELNATNTSGVWSSIKKELVINITPPWWKTFWAITLYILFIILLLILFINYRINEGIMKSEIVLKEKETQQLKELDEMKNRFFSNISHELRTPITLIMGPTEQLLKVKEEEKQKHLLSIIEKNANSLLNLTNQLLDIAKLEAGALKPYMVWEDIIALLKQLITVFNVEAQSKKCEIIFEGPTVATYYYAPDLMERIMYNLLSNAIKFSNNGGKIIVTFKELSNGVTIEVKDRGRGIASNEIENIFNRFYHLDTNKKEVGNGIGLSLVKEIVTLLNGTIKVESSIEENNHGTTFIIFLPFEKAAHETIFEVTNKEEELDAVNKVSPKPVILLVEDNRELADFITSNLIPYYTVFCAEDGQKGIDLAIEIMPDLIISDVLMKKKSGFELCKHLKKDINTNHISIILLTAKFDMESKLEGLSCGADDYISKPFNITELLLRIENRLEQQKKQRNFLYRNLKLLPSETESDLIPSENDFFVQIYSIIDSRLEDENFNVEELANALNMSRTSLHRKIKVLTNLSSGEIIKLYRLKKAVSFLSQKFTISEVAYKTGFGSPSYFTKCFKEVYDCTPTDYIQKNDPPKFL</sequence>
<dbReference type="InterPro" id="IPR009057">
    <property type="entry name" value="Homeodomain-like_sf"/>
</dbReference>
<dbReference type="RefSeq" id="WP_165928832.1">
    <property type="nucleotide sequence ID" value="NZ_VEVQ02000001.1"/>
</dbReference>
<dbReference type="PRINTS" id="PR00344">
    <property type="entry name" value="BCTRLSENSOR"/>
</dbReference>
<dbReference type="InterPro" id="IPR005467">
    <property type="entry name" value="His_kinase_dom"/>
</dbReference>
<keyword evidence="8" id="KW-1133">Transmembrane helix</keyword>
<evidence type="ECO:0000256" key="5">
    <source>
        <dbReference type="ARBA" id="ARBA00023125"/>
    </source>
</evidence>
<dbReference type="SUPFAM" id="SSF47384">
    <property type="entry name" value="Homodimeric domain of signal transducing histidine kinase"/>
    <property type="match status" value="1"/>
</dbReference>
<dbReference type="Pfam" id="PF00512">
    <property type="entry name" value="HisKA"/>
    <property type="match status" value="1"/>
</dbReference>
<dbReference type="Gene3D" id="1.10.10.60">
    <property type="entry name" value="Homeodomain-like"/>
    <property type="match status" value="1"/>
</dbReference>
<feature type="domain" description="Histidine kinase" evidence="10">
    <location>
        <begin position="801"/>
        <end position="1017"/>
    </location>
</feature>
<dbReference type="PROSITE" id="PS00041">
    <property type="entry name" value="HTH_ARAC_FAMILY_1"/>
    <property type="match status" value="1"/>
</dbReference>
<dbReference type="SMART" id="SM00387">
    <property type="entry name" value="HATPase_c"/>
    <property type="match status" value="1"/>
</dbReference>
<dbReference type="SUPFAM" id="SSF52172">
    <property type="entry name" value="CheY-like"/>
    <property type="match status" value="1"/>
</dbReference>
<dbReference type="InterPro" id="IPR036890">
    <property type="entry name" value="HATPase_C_sf"/>
</dbReference>
<comment type="catalytic activity">
    <reaction evidence="1">
        <text>ATP + protein L-histidine = ADP + protein N-phospho-L-histidine.</text>
        <dbReference type="EC" id="2.7.13.3"/>
    </reaction>
</comment>
<dbReference type="Pfam" id="PF12833">
    <property type="entry name" value="HTH_18"/>
    <property type="match status" value="1"/>
</dbReference>
<feature type="transmembrane region" description="Helical" evidence="8">
    <location>
        <begin position="747"/>
        <end position="767"/>
    </location>
</feature>
<dbReference type="EMBL" id="VEVQ02000001">
    <property type="protein sequence ID" value="NHN24573.1"/>
    <property type="molecule type" value="Genomic_DNA"/>
</dbReference>
<feature type="domain" description="HTH araC/xylS-type" evidence="9">
    <location>
        <begin position="1193"/>
        <end position="1291"/>
    </location>
</feature>
<dbReference type="Pfam" id="PF02518">
    <property type="entry name" value="HATPase_c"/>
    <property type="match status" value="1"/>
</dbReference>
<dbReference type="PROSITE" id="PS50110">
    <property type="entry name" value="RESPONSE_REGULATORY"/>
    <property type="match status" value="1"/>
</dbReference>
<dbReference type="Pfam" id="PF07494">
    <property type="entry name" value="Reg_prop"/>
    <property type="match status" value="2"/>
</dbReference>
<evidence type="ECO:0000259" key="11">
    <source>
        <dbReference type="PROSITE" id="PS50110"/>
    </source>
</evidence>